<accession>A0A9D4DAC1</accession>
<protein>
    <recommendedName>
        <fullName evidence="3">Transposase</fullName>
    </recommendedName>
</protein>
<proteinExistence type="predicted"/>
<comment type="caution">
    <text evidence="1">The sequence shown here is derived from an EMBL/GenBank/DDBJ whole genome shotgun (WGS) entry which is preliminary data.</text>
</comment>
<dbReference type="EMBL" id="JAIWYP010000011">
    <property type="protein sequence ID" value="KAH3742126.1"/>
    <property type="molecule type" value="Genomic_DNA"/>
</dbReference>
<dbReference type="PANTHER" id="PTHR31751">
    <property type="entry name" value="SI:CH211-108C17.2-RELATED-RELATED"/>
    <property type="match status" value="1"/>
</dbReference>
<keyword evidence="2" id="KW-1185">Reference proteome</keyword>
<dbReference type="AlphaFoldDB" id="A0A9D4DAC1"/>
<sequence length="88" mass="10424">MLVYIYNNLLQSNEVKNSHAMELEGLQRSLHFLLEECSLQISHLVTDGHSSVKKYMREKQPDIVHWFDVWHVAKGNYIEMILCNYCIK</sequence>
<reference evidence="1" key="2">
    <citation type="submission" date="2020-11" db="EMBL/GenBank/DDBJ databases">
        <authorList>
            <person name="McCartney M.A."/>
            <person name="Auch B."/>
            <person name="Kono T."/>
            <person name="Mallez S."/>
            <person name="Becker A."/>
            <person name="Gohl D.M."/>
            <person name="Silverstein K.A.T."/>
            <person name="Koren S."/>
            <person name="Bechman K.B."/>
            <person name="Herman A."/>
            <person name="Abrahante J.E."/>
            <person name="Garbe J."/>
        </authorList>
    </citation>
    <scope>NUCLEOTIDE SEQUENCE</scope>
    <source>
        <strain evidence="1">Duluth1</strain>
        <tissue evidence="1">Whole animal</tissue>
    </source>
</reference>
<evidence type="ECO:0008006" key="3">
    <source>
        <dbReference type="Google" id="ProtNLM"/>
    </source>
</evidence>
<reference evidence="1" key="1">
    <citation type="journal article" date="2019" name="bioRxiv">
        <title>The Genome of the Zebra Mussel, Dreissena polymorpha: A Resource for Invasive Species Research.</title>
        <authorList>
            <person name="McCartney M.A."/>
            <person name="Auch B."/>
            <person name="Kono T."/>
            <person name="Mallez S."/>
            <person name="Zhang Y."/>
            <person name="Obille A."/>
            <person name="Becker A."/>
            <person name="Abrahante J.E."/>
            <person name="Garbe J."/>
            <person name="Badalamenti J.P."/>
            <person name="Herman A."/>
            <person name="Mangelson H."/>
            <person name="Liachko I."/>
            <person name="Sullivan S."/>
            <person name="Sone E.D."/>
            <person name="Koren S."/>
            <person name="Silverstein K.A.T."/>
            <person name="Beckman K.B."/>
            <person name="Gohl D.M."/>
        </authorList>
    </citation>
    <scope>NUCLEOTIDE SEQUENCE</scope>
    <source>
        <strain evidence="1">Duluth1</strain>
        <tissue evidence="1">Whole animal</tissue>
    </source>
</reference>
<organism evidence="1 2">
    <name type="scientific">Dreissena polymorpha</name>
    <name type="common">Zebra mussel</name>
    <name type="synonym">Mytilus polymorpha</name>
    <dbReference type="NCBI Taxonomy" id="45954"/>
    <lineage>
        <taxon>Eukaryota</taxon>
        <taxon>Metazoa</taxon>
        <taxon>Spiralia</taxon>
        <taxon>Lophotrochozoa</taxon>
        <taxon>Mollusca</taxon>
        <taxon>Bivalvia</taxon>
        <taxon>Autobranchia</taxon>
        <taxon>Heteroconchia</taxon>
        <taxon>Euheterodonta</taxon>
        <taxon>Imparidentia</taxon>
        <taxon>Neoheterodontei</taxon>
        <taxon>Myida</taxon>
        <taxon>Dreissenoidea</taxon>
        <taxon>Dreissenidae</taxon>
        <taxon>Dreissena</taxon>
    </lineage>
</organism>
<gene>
    <name evidence="1" type="ORF">DPMN_048861</name>
</gene>
<name>A0A9D4DAC1_DREPO</name>
<dbReference type="PANTHER" id="PTHR31751:SF42">
    <property type="entry name" value="PROTEIN CBG10204"/>
    <property type="match status" value="1"/>
</dbReference>
<evidence type="ECO:0000313" key="1">
    <source>
        <dbReference type="EMBL" id="KAH3742126.1"/>
    </source>
</evidence>
<dbReference type="Proteomes" id="UP000828390">
    <property type="component" value="Unassembled WGS sequence"/>
</dbReference>
<evidence type="ECO:0000313" key="2">
    <source>
        <dbReference type="Proteomes" id="UP000828390"/>
    </source>
</evidence>